<organism evidence="15 16">
    <name type="scientific">Blepharisma stoltei</name>
    <dbReference type="NCBI Taxonomy" id="1481888"/>
    <lineage>
        <taxon>Eukaryota</taxon>
        <taxon>Sar</taxon>
        <taxon>Alveolata</taxon>
        <taxon>Ciliophora</taxon>
        <taxon>Postciliodesmatophora</taxon>
        <taxon>Heterotrichea</taxon>
        <taxon>Heterotrichida</taxon>
        <taxon>Blepharismidae</taxon>
        <taxon>Blepharisma</taxon>
    </lineage>
</organism>
<comment type="subcellular location">
    <subcellularLocation>
        <location evidence="2">Membrane</location>
        <topology evidence="2">Multi-pass membrane protein</topology>
    </subcellularLocation>
</comment>
<evidence type="ECO:0000256" key="2">
    <source>
        <dbReference type="ARBA" id="ARBA00004141"/>
    </source>
</evidence>
<evidence type="ECO:0000256" key="9">
    <source>
        <dbReference type="ARBA" id="ARBA00022833"/>
    </source>
</evidence>
<feature type="transmembrane region" description="Helical" evidence="13">
    <location>
        <begin position="18"/>
        <end position="39"/>
    </location>
</feature>
<dbReference type="EC" id="2.3.2.27" evidence="3"/>
<dbReference type="GO" id="GO:0016020">
    <property type="term" value="C:membrane"/>
    <property type="evidence" value="ECO:0007669"/>
    <property type="project" value="UniProtKB-SubCell"/>
</dbReference>
<protein>
    <recommendedName>
        <fullName evidence="3">RING-type E3 ubiquitin transferase</fullName>
        <ecNumber evidence="3">2.3.2.27</ecNumber>
    </recommendedName>
</protein>
<evidence type="ECO:0000256" key="12">
    <source>
        <dbReference type="PROSITE-ProRule" id="PRU00175"/>
    </source>
</evidence>
<dbReference type="Proteomes" id="UP001162131">
    <property type="component" value="Unassembled WGS sequence"/>
</dbReference>
<dbReference type="PANTHER" id="PTHR45977">
    <property type="entry name" value="TARGET OF ERK KINASE MPK-1"/>
    <property type="match status" value="1"/>
</dbReference>
<evidence type="ECO:0000256" key="3">
    <source>
        <dbReference type="ARBA" id="ARBA00012483"/>
    </source>
</evidence>
<name>A0AAU9IC09_9CILI</name>
<dbReference type="GO" id="GO:0061630">
    <property type="term" value="F:ubiquitin protein ligase activity"/>
    <property type="evidence" value="ECO:0007669"/>
    <property type="project" value="UniProtKB-EC"/>
</dbReference>
<dbReference type="PROSITE" id="PS50089">
    <property type="entry name" value="ZF_RING_2"/>
    <property type="match status" value="1"/>
</dbReference>
<keyword evidence="5 13" id="KW-0812">Transmembrane</keyword>
<evidence type="ECO:0000256" key="7">
    <source>
        <dbReference type="ARBA" id="ARBA00022771"/>
    </source>
</evidence>
<dbReference type="PANTHER" id="PTHR45977:SF13">
    <property type="entry name" value="GB|AAF27103.1"/>
    <property type="match status" value="1"/>
</dbReference>
<keyword evidence="6" id="KW-0479">Metal-binding</keyword>
<keyword evidence="4" id="KW-0808">Transferase</keyword>
<dbReference type="GO" id="GO:0008270">
    <property type="term" value="F:zinc ion binding"/>
    <property type="evidence" value="ECO:0007669"/>
    <property type="project" value="UniProtKB-KW"/>
</dbReference>
<feature type="transmembrane region" description="Helical" evidence="13">
    <location>
        <begin position="45"/>
        <end position="64"/>
    </location>
</feature>
<dbReference type="Pfam" id="PF13639">
    <property type="entry name" value="zf-RING_2"/>
    <property type="match status" value="1"/>
</dbReference>
<evidence type="ECO:0000256" key="10">
    <source>
        <dbReference type="ARBA" id="ARBA00022989"/>
    </source>
</evidence>
<evidence type="ECO:0000256" key="5">
    <source>
        <dbReference type="ARBA" id="ARBA00022692"/>
    </source>
</evidence>
<keyword evidence="8" id="KW-0833">Ubl conjugation pathway</keyword>
<evidence type="ECO:0000313" key="15">
    <source>
        <dbReference type="EMBL" id="CAG9312873.1"/>
    </source>
</evidence>
<keyword evidence="16" id="KW-1185">Reference proteome</keyword>
<dbReference type="Gene3D" id="3.30.40.10">
    <property type="entry name" value="Zinc/RING finger domain, C3HC4 (zinc finger)"/>
    <property type="match status" value="1"/>
</dbReference>
<dbReference type="GO" id="GO:0006511">
    <property type="term" value="P:ubiquitin-dependent protein catabolic process"/>
    <property type="evidence" value="ECO:0007669"/>
    <property type="project" value="TreeGrafter"/>
</dbReference>
<reference evidence="15" key="1">
    <citation type="submission" date="2021-09" db="EMBL/GenBank/DDBJ databases">
        <authorList>
            <consortium name="AG Swart"/>
            <person name="Singh M."/>
            <person name="Singh A."/>
            <person name="Seah K."/>
            <person name="Emmerich C."/>
        </authorList>
    </citation>
    <scope>NUCLEOTIDE SEQUENCE</scope>
    <source>
        <strain evidence="15">ATCC30299</strain>
    </source>
</reference>
<evidence type="ECO:0000313" key="16">
    <source>
        <dbReference type="Proteomes" id="UP001162131"/>
    </source>
</evidence>
<sequence>MGWMAQLKYFIYCLSTKYFLLCCLITALIFFKLFFAGLISQTFLLIGWISTTVFLVLLRIYFLARRVHFEEERLRILDVVIQSAVDQYIEQLHEATLRSIDYTLESIDISSSLPHIEAEEESFCSICMNDITKGQIITALGCPHKFHSECVDTWIETKPSCPVCKKRVSTDNSTADNSELYLYTQEYFSM</sequence>
<dbReference type="GO" id="GO:0016567">
    <property type="term" value="P:protein ubiquitination"/>
    <property type="evidence" value="ECO:0007669"/>
    <property type="project" value="TreeGrafter"/>
</dbReference>
<dbReference type="CDD" id="cd16454">
    <property type="entry name" value="RING-H2_PA-TM-RING"/>
    <property type="match status" value="1"/>
</dbReference>
<dbReference type="SMART" id="SM00184">
    <property type="entry name" value="RING"/>
    <property type="match status" value="1"/>
</dbReference>
<accession>A0AAU9IC09</accession>
<dbReference type="InterPro" id="IPR001841">
    <property type="entry name" value="Znf_RING"/>
</dbReference>
<feature type="domain" description="RING-type" evidence="14">
    <location>
        <begin position="124"/>
        <end position="165"/>
    </location>
</feature>
<evidence type="ECO:0000256" key="13">
    <source>
        <dbReference type="SAM" id="Phobius"/>
    </source>
</evidence>
<proteinExistence type="predicted"/>
<comment type="catalytic activity">
    <reaction evidence="1">
        <text>S-ubiquitinyl-[E2 ubiquitin-conjugating enzyme]-L-cysteine + [acceptor protein]-L-lysine = [E2 ubiquitin-conjugating enzyme]-L-cysteine + N(6)-ubiquitinyl-[acceptor protein]-L-lysine.</text>
        <dbReference type="EC" id="2.3.2.27"/>
    </reaction>
</comment>
<dbReference type="SUPFAM" id="SSF57850">
    <property type="entry name" value="RING/U-box"/>
    <property type="match status" value="1"/>
</dbReference>
<evidence type="ECO:0000259" key="14">
    <source>
        <dbReference type="PROSITE" id="PS50089"/>
    </source>
</evidence>
<dbReference type="InterPro" id="IPR013083">
    <property type="entry name" value="Znf_RING/FYVE/PHD"/>
</dbReference>
<comment type="caution">
    <text evidence="15">The sequence shown here is derived from an EMBL/GenBank/DDBJ whole genome shotgun (WGS) entry which is preliminary data.</text>
</comment>
<keyword evidence="9" id="KW-0862">Zinc</keyword>
<evidence type="ECO:0000256" key="4">
    <source>
        <dbReference type="ARBA" id="ARBA00022679"/>
    </source>
</evidence>
<evidence type="ECO:0000256" key="11">
    <source>
        <dbReference type="ARBA" id="ARBA00023136"/>
    </source>
</evidence>
<dbReference type="EMBL" id="CAJZBQ010000009">
    <property type="protein sequence ID" value="CAG9312873.1"/>
    <property type="molecule type" value="Genomic_DNA"/>
</dbReference>
<keyword evidence="7 12" id="KW-0863">Zinc-finger</keyword>
<gene>
    <name evidence="15" type="ORF">BSTOLATCC_MIC7665</name>
</gene>
<keyword evidence="11 13" id="KW-0472">Membrane</keyword>
<evidence type="ECO:0000256" key="6">
    <source>
        <dbReference type="ARBA" id="ARBA00022723"/>
    </source>
</evidence>
<evidence type="ECO:0000256" key="8">
    <source>
        <dbReference type="ARBA" id="ARBA00022786"/>
    </source>
</evidence>
<keyword evidence="10 13" id="KW-1133">Transmembrane helix</keyword>
<dbReference type="AlphaFoldDB" id="A0AAU9IC09"/>
<evidence type="ECO:0000256" key="1">
    <source>
        <dbReference type="ARBA" id="ARBA00000900"/>
    </source>
</evidence>